<proteinExistence type="predicted"/>
<gene>
    <name evidence="2" type="ORF">CO174_01805</name>
</gene>
<protein>
    <recommendedName>
        <fullName evidence="4">Thioredoxin-like fold domain-containing protein</fullName>
    </recommendedName>
</protein>
<evidence type="ECO:0000256" key="1">
    <source>
        <dbReference type="SAM" id="Phobius"/>
    </source>
</evidence>
<name>A0A2M7XCU8_9BACT</name>
<accession>A0A2M7XCU8</accession>
<evidence type="ECO:0000313" key="2">
    <source>
        <dbReference type="EMBL" id="PJA45707.1"/>
    </source>
</evidence>
<comment type="caution">
    <text evidence="2">The sequence shown here is derived from an EMBL/GenBank/DDBJ whole genome shotgun (WGS) entry which is preliminary data.</text>
</comment>
<sequence length="271" mass="29639">MEKITRSYAAGYLLLGLILLVGALLIWNARSTLELQVAQEEEAAQPAEIELTLIAPSTCEACTDGNILLDEIQKLDIRVLESETFLSDSDEGIALIQAYNITRVPTILVRGEYDKENVRSAFESLGGDVQDETLVIEISQPVYLDLARNEVVGLVHVTYLTDSSCTDCYDPTKHKPILENNFGVTIQSEQSIDAGSSEGQALIAQYAITQTPTVLLSSQALAYSKLSESWAQVGTIEEDGTFVFRKNSALGAVIYNDLETGELIRPETAEE</sequence>
<dbReference type="EMBL" id="PFWU01000022">
    <property type="protein sequence ID" value="PJA45707.1"/>
    <property type="molecule type" value="Genomic_DNA"/>
</dbReference>
<dbReference type="Proteomes" id="UP000229385">
    <property type="component" value="Unassembled WGS sequence"/>
</dbReference>
<organism evidence="2 3">
    <name type="scientific">Candidatus Uhrbacteria bacterium CG_4_9_14_3_um_filter_50_9</name>
    <dbReference type="NCBI Taxonomy" id="1975035"/>
    <lineage>
        <taxon>Bacteria</taxon>
        <taxon>Candidatus Uhriibacteriota</taxon>
    </lineage>
</organism>
<evidence type="ECO:0000313" key="3">
    <source>
        <dbReference type="Proteomes" id="UP000229385"/>
    </source>
</evidence>
<dbReference type="Gene3D" id="3.40.30.10">
    <property type="entry name" value="Glutaredoxin"/>
    <property type="match status" value="1"/>
</dbReference>
<reference evidence="3" key="1">
    <citation type="submission" date="2017-09" db="EMBL/GenBank/DDBJ databases">
        <title>Depth-based differentiation of microbial function through sediment-hosted aquifers and enrichment of novel symbionts in the deep terrestrial subsurface.</title>
        <authorList>
            <person name="Probst A.J."/>
            <person name="Ladd B."/>
            <person name="Jarett J.K."/>
            <person name="Geller-Mcgrath D.E."/>
            <person name="Sieber C.M.K."/>
            <person name="Emerson J.B."/>
            <person name="Anantharaman K."/>
            <person name="Thomas B.C."/>
            <person name="Malmstrom R."/>
            <person name="Stieglmeier M."/>
            <person name="Klingl A."/>
            <person name="Woyke T."/>
            <person name="Ryan C.M."/>
            <person name="Banfield J.F."/>
        </authorList>
    </citation>
    <scope>NUCLEOTIDE SEQUENCE [LARGE SCALE GENOMIC DNA]</scope>
</reference>
<feature type="transmembrane region" description="Helical" evidence="1">
    <location>
        <begin position="7"/>
        <end position="27"/>
    </location>
</feature>
<keyword evidence="1" id="KW-0472">Membrane</keyword>
<evidence type="ECO:0008006" key="4">
    <source>
        <dbReference type="Google" id="ProtNLM"/>
    </source>
</evidence>
<dbReference type="AlphaFoldDB" id="A0A2M7XCU8"/>
<keyword evidence="1" id="KW-0812">Transmembrane</keyword>
<keyword evidence="1" id="KW-1133">Transmembrane helix</keyword>